<keyword evidence="3" id="KW-1185">Reference proteome</keyword>
<name>A0AA94HPU4_9MICO</name>
<proteinExistence type="predicted"/>
<feature type="transmembrane region" description="Helical" evidence="1">
    <location>
        <begin position="37"/>
        <end position="59"/>
    </location>
</feature>
<reference evidence="2 3" key="1">
    <citation type="submission" date="2016-10" db="EMBL/GenBank/DDBJ databases">
        <authorList>
            <person name="Varghese N."/>
            <person name="Submissions S."/>
        </authorList>
    </citation>
    <scope>NUCLEOTIDE SEQUENCE [LARGE SCALE GENOMIC DNA]</scope>
    <source>
        <strain evidence="2 3">IAM 15147</strain>
    </source>
</reference>
<dbReference type="AlphaFoldDB" id="A0AA94HPU4"/>
<accession>A0AA94HPU4</accession>
<evidence type="ECO:0000313" key="3">
    <source>
        <dbReference type="Proteomes" id="UP000198506"/>
    </source>
</evidence>
<feature type="transmembrane region" description="Helical" evidence="1">
    <location>
        <begin position="65"/>
        <end position="93"/>
    </location>
</feature>
<keyword evidence="1" id="KW-0472">Membrane</keyword>
<sequence length="121" mass="14208">MFRLIWFASIHVRSIMRHWMSTNILLDKLRTRRGLKYGPLALLLAAAYFYLASLLTVIIDGGGPRWLYLLVLLCVWNAFKFLWTGPVSVIQLVRLRTKERRDRRSKARAMTGRRIFTEANI</sequence>
<comment type="caution">
    <text evidence="2">The sequence shown here is derived from an EMBL/GenBank/DDBJ whole genome shotgun (WGS) entry which is preliminary data.</text>
</comment>
<evidence type="ECO:0008006" key="4">
    <source>
        <dbReference type="Google" id="ProtNLM"/>
    </source>
</evidence>
<dbReference type="EMBL" id="FOZN01000003">
    <property type="protein sequence ID" value="SFS16210.1"/>
    <property type="molecule type" value="Genomic_DNA"/>
</dbReference>
<dbReference type="RefSeq" id="WP_092918792.1">
    <property type="nucleotide sequence ID" value="NZ_FOZN01000003.1"/>
</dbReference>
<protein>
    <recommendedName>
        <fullName evidence="4">Sulfate permease</fullName>
    </recommendedName>
</protein>
<gene>
    <name evidence="2" type="ORF">SAMN04487783_2236</name>
</gene>
<keyword evidence="1" id="KW-0812">Transmembrane</keyword>
<dbReference type="Proteomes" id="UP000198506">
    <property type="component" value="Unassembled WGS sequence"/>
</dbReference>
<evidence type="ECO:0000313" key="2">
    <source>
        <dbReference type="EMBL" id="SFS16210.1"/>
    </source>
</evidence>
<keyword evidence="1" id="KW-1133">Transmembrane helix</keyword>
<evidence type="ECO:0000256" key="1">
    <source>
        <dbReference type="SAM" id="Phobius"/>
    </source>
</evidence>
<organism evidence="2 3">
    <name type="scientific">Agrococcus baldri</name>
    <dbReference type="NCBI Taxonomy" id="153730"/>
    <lineage>
        <taxon>Bacteria</taxon>
        <taxon>Bacillati</taxon>
        <taxon>Actinomycetota</taxon>
        <taxon>Actinomycetes</taxon>
        <taxon>Micrococcales</taxon>
        <taxon>Microbacteriaceae</taxon>
        <taxon>Agrococcus</taxon>
    </lineage>
</organism>